<evidence type="ECO:0000256" key="6">
    <source>
        <dbReference type="ARBA" id="ARBA00022676"/>
    </source>
</evidence>
<accession>A0A8T0IEH2</accession>
<evidence type="ECO:0000256" key="3">
    <source>
        <dbReference type="ARBA" id="ARBA00010600"/>
    </source>
</evidence>
<organism evidence="15 16">
    <name type="scientific">Ceratodon purpureus</name>
    <name type="common">Fire moss</name>
    <name type="synonym">Dicranum purpureum</name>
    <dbReference type="NCBI Taxonomy" id="3225"/>
    <lineage>
        <taxon>Eukaryota</taxon>
        <taxon>Viridiplantae</taxon>
        <taxon>Streptophyta</taxon>
        <taxon>Embryophyta</taxon>
        <taxon>Bryophyta</taxon>
        <taxon>Bryophytina</taxon>
        <taxon>Bryopsida</taxon>
        <taxon>Dicranidae</taxon>
        <taxon>Pseudoditrichales</taxon>
        <taxon>Ditrichaceae</taxon>
        <taxon>Ceratodon</taxon>
    </lineage>
</organism>
<dbReference type="EC" id="2.4.1.256" evidence="4 14"/>
<dbReference type="PANTHER" id="PTHR12989:SF10">
    <property type="entry name" value="DOL-P-GLC:GLC(2)MAN(9)GLCNAC(2)-PP-DOL ALPHA-1,2-GLUCOSYLTRANSFERASE-RELATED"/>
    <property type="match status" value="1"/>
</dbReference>
<feature type="transmembrane region" description="Helical" evidence="14">
    <location>
        <begin position="489"/>
        <end position="507"/>
    </location>
</feature>
<evidence type="ECO:0000256" key="8">
    <source>
        <dbReference type="ARBA" id="ARBA00022692"/>
    </source>
</evidence>
<dbReference type="Proteomes" id="UP000822688">
    <property type="component" value="Chromosome 4"/>
</dbReference>
<evidence type="ECO:0000256" key="5">
    <source>
        <dbReference type="ARBA" id="ARBA00018512"/>
    </source>
</evidence>
<feature type="transmembrane region" description="Helical" evidence="14">
    <location>
        <begin position="299"/>
        <end position="318"/>
    </location>
</feature>
<evidence type="ECO:0000256" key="12">
    <source>
        <dbReference type="ARBA" id="ARBA00044727"/>
    </source>
</evidence>
<evidence type="ECO:0000256" key="10">
    <source>
        <dbReference type="ARBA" id="ARBA00022989"/>
    </source>
</evidence>
<keyword evidence="9" id="KW-0256">Endoplasmic reticulum</keyword>
<dbReference type="Pfam" id="PF04922">
    <property type="entry name" value="DIE2_ALG10"/>
    <property type="match status" value="1"/>
</dbReference>
<keyword evidence="6 14" id="KW-0328">Glycosyltransferase</keyword>
<gene>
    <name evidence="15" type="ORF">KC19_4G238800</name>
</gene>
<evidence type="ECO:0000256" key="7">
    <source>
        <dbReference type="ARBA" id="ARBA00022679"/>
    </source>
</evidence>
<feature type="transmembrane region" description="Helical" evidence="14">
    <location>
        <begin position="98"/>
        <end position="119"/>
    </location>
</feature>
<feature type="transmembrane region" description="Helical" evidence="14">
    <location>
        <begin position="370"/>
        <end position="394"/>
    </location>
</feature>
<evidence type="ECO:0000256" key="14">
    <source>
        <dbReference type="PIRNR" id="PIRNR028810"/>
    </source>
</evidence>
<dbReference type="InterPro" id="IPR016900">
    <property type="entry name" value="Alg10"/>
</dbReference>
<comment type="pathway">
    <text evidence="2">Protein modification; protein glycosylation.</text>
</comment>
<feature type="transmembrane region" description="Helical" evidence="14">
    <location>
        <begin position="338"/>
        <end position="358"/>
    </location>
</feature>
<dbReference type="GO" id="GO:0005789">
    <property type="term" value="C:endoplasmic reticulum membrane"/>
    <property type="evidence" value="ECO:0007669"/>
    <property type="project" value="UniProtKB-SubCell"/>
</dbReference>
<evidence type="ECO:0000256" key="9">
    <source>
        <dbReference type="ARBA" id="ARBA00022824"/>
    </source>
</evidence>
<dbReference type="PANTHER" id="PTHR12989">
    <property type="entry name" value="ALPHA-1,2-GLUCOSYLTRANSFERASE ALG10"/>
    <property type="match status" value="1"/>
</dbReference>
<dbReference type="AlphaFoldDB" id="A0A8T0IEH2"/>
<feature type="transmembrane region" description="Helical" evidence="14">
    <location>
        <begin position="66"/>
        <end position="86"/>
    </location>
</feature>
<dbReference type="GO" id="GO:0106073">
    <property type="term" value="F:dolichyl pyrophosphate Glc2Man9GlcNAc2 alpha-1,2-glucosyltransferase activity"/>
    <property type="evidence" value="ECO:0007669"/>
    <property type="project" value="UniProtKB-UniRule"/>
</dbReference>
<keyword evidence="16" id="KW-1185">Reference proteome</keyword>
<protein>
    <recommendedName>
        <fullName evidence="5 14">Dol-P-Glc:Glc(2)Man(9)GlcNAc(2)-PP-Dol alpha-1,2-glucosyltransferase</fullName>
        <ecNumber evidence="4 14">2.4.1.256</ecNumber>
    </recommendedName>
</protein>
<name>A0A8T0IEH2_CERPU</name>
<evidence type="ECO:0000256" key="4">
    <source>
        <dbReference type="ARBA" id="ARBA00011967"/>
    </source>
</evidence>
<feature type="transmembrane region" description="Helical" evidence="14">
    <location>
        <begin position="172"/>
        <end position="203"/>
    </location>
</feature>
<keyword evidence="10 14" id="KW-1133">Transmembrane helix</keyword>
<keyword evidence="7" id="KW-0808">Transferase</keyword>
<comment type="similarity">
    <text evidence="3 14">Belongs to the ALG10 glucosyltransferase family.</text>
</comment>
<evidence type="ECO:0000256" key="1">
    <source>
        <dbReference type="ARBA" id="ARBA00004477"/>
    </source>
</evidence>
<proteinExistence type="inferred from homology"/>
<evidence type="ECO:0000313" key="15">
    <source>
        <dbReference type="EMBL" id="KAG0581277.1"/>
    </source>
</evidence>
<feature type="transmembrane region" description="Helical" evidence="14">
    <location>
        <begin position="442"/>
        <end position="461"/>
    </location>
</feature>
<feature type="transmembrane region" description="Helical" evidence="14">
    <location>
        <begin position="131"/>
        <end position="152"/>
    </location>
</feature>
<comment type="function">
    <text evidence="12">Dol-P-Glc:Glc(2)Man(9)GlcNAc(2)-PP-Dol alpha-1,2-glucosyltransferase that operates in the biosynthetic pathway of dolichol-linked oligosaccharides, the glycan precursors employed in protein asparagine (N)-glycosylation. The assembly of dolichol-linked oligosaccharides begins on the cytosolic side of the endoplasmic reticulum membrane and finishes in its lumen. The sequential addition of sugars to dolichol pyrophosphate produces dolichol-linked oligosaccharides containing fourteen sugars, including two GlcNAcs, nine mannoses and three glucoses. Once assembled, the oligosaccharide is transferred from the lipid to nascent proteins by oligosaccharyltransferases. In the lumen of the endoplasmic reticulum, adds the third and last glucose residue from dolichyl phosphate glucose (Dol-P-Glc) onto the lipid-linked oligosaccharide intermediate Glc(2)Man(9)GlcNAc(2)-PP-Dol to produce Glc(3)Man(9)GlcNAc(2)-PP-Dol.</text>
</comment>
<keyword evidence="8 14" id="KW-0812">Transmembrane</keyword>
<dbReference type="PIRSF" id="PIRSF028810">
    <property type="entry name" value="Alpha1_2_glucosyltferase_Alg10"/>
    <property type="match status" value="1"/>
</dbReference>
<comment type="caution">
    <text evidence="15">The sequence shown here is derived from an EMBL/GenBank/DDBJ whole genome shotgun (WGS) entry which is preliminary data.</text>
</comment>
<comment type="catalytic activity">
    <reaction evidence="13">
        <text>an alpha-D-Glc-(1-&gt;3)-alpha-D-Glc-(1-&gt;3)-alpha-D-Man-(1-&gt;2)-alpha-D-Man-(1-&gt;2)-alpha-D-Man-(1-&gt;3)-[alpha-D-Man-(1-&gt;2)-alpha-D-Man-(1-&gt;3)-[alpha-D-Man-(1-&gt;2)-alpha-D-Man-(1-&gt;6)]-alpha-D-Man-(1-&gt;6)]-beta-D-Man-(1-&gt;4)-beta-D-GlcNAc-(1-&gt;4)-alpha-D-GlcNAc-diphospho-di-trans,poly-cis-dolichol + a di-trans,poly-cis-dolichyl beta-D-glucosyl phosphate = a alpha-D-Glc-(1-&gt;2)-alpha-D-Glc-(1-&gt;3)-alpha-D-Glc-(1-&gt;3)-alpha-D-Man-(1-&gt;2)-alpha-D-Man-(1-&gt;2)-alpha-D-Man-(1-&gt;3)-[alpha-D-Man-(1-&gt;2)-alpha-D-Man-(1-&gt;3)-[alpha-D-Man-(1-&gt;2)-alpha-D-Man-(1-&gt;6)]-alpha-D-Man-(1-&gt;6)]-beta-D-Man-(1-&gt;4)-beta-D-GlcNAc-(1-&gt;4)-alpha-D-GlcNAc-diphospho-di-trans,poly-cis-dolichol + a di-trans,poly-cis-dolichyl phosphate + H(+)</text>
        <dbReference type="Rhea" id="RHEA:29543"/>
        <dbReference type="Rhea" id="RHEA-COMP:19498"/>
        <dbReference type="Rhea" id="RHEA-COMP:19502"/>
        <dbReference type="Rhea" id="RHEA-COMP:19512"/>
        <dbReference type="Rhea" id="RHEA-COMP:19522"/>
        <dbReference type="ChEBI" id="CHEBI:15378"/>
        <dbReference type="ChEBI" id="CHEBI:57525"/>
        <dbReference type="ChEBI" id="CHEBI:57683"/>
        <dbReference type="ChEBI" id="CHEBI:132522"/>
        <dbReference type="ChEBI" id="CHEBI:132523"/>
        <dbReference type="EC" id="2.4.1.256"/>
    </reaction>
    <physiologicalReaction direction="left-to-right" evidence="13">
        <dbReference type="Rhea" id="RHEA:29544"/>
    </physiologicalReaction>
</comment>
<comment type="subcellular location">
    <subcellularLocation>
        <location evidence="1">Endoplasmic reticulum membrane</location>
        <topology evidence="1">Multi-pass membrane protein</topology>
    </subcellularLocation>
</comment>
<evidence type="ECO:0000313" key="16">
    <source>
        <dbReference type="Proteomes" id="UP000822688"/>
    </source>
</evidence>
<dbReference type="GO" id="GO:0006488">
    <property type="term" value="P:dolichol-linked oligosaccharide biosynthetic process"/>
    <property type="evidence" value="ECO:0007669"/>
    <property type="project" value="UniProtKB-UniRule"/>
</dbReference>
<feature type="transmembrane region" description="Helical" evidence="14">
    <location>
        <begin position="6"/>
        <end position="28"/>
    </location>
</feature>
<evidence type="ECO:0000256" key="2">
    <source>
        <dbReference type="ARBA" id="ARBA00004922"/>
    </source>
</evidence>
<sequence>MAITNAVSSHLVLVAALATCLVPVAILVNQIVPEAYMDEIFHVPQAQEYCRGNLAKWDPMITTFPGLYLVSLVYTGMLLPGAKFLGVASSLPELCSLAVLRSVNVGLAVVCSLLFFNIVRHLEPKKSERNALSKAFLLSLYPLHWFFTFLYYTDVGSTTAVMAMYLAGLKRAYWISSLFAAIAIMFRQTNVVWAIFVTCVGILDILKPPMDSNNGVQKKELLHNSSSDGTLWMLSKDSDDAQSMRRRRAAAKSDSNSISPDTVVQQNGSKISEVQGLVWEVHTLAKQTWIKRTSVLQSFGPLLMVILAFVAFVFYNGSIVVGAKDAHKVSAHFSQLCYFGLAAASAMAPVHFSPLRVYHAARHFRKPHTWAFALGGFCLAFLAVHYFSFAHPYLLADNRHYTFYLWKNVIRAHWSAKYCLIPLYLYSWWSIFNCLGGKERKLWILVLFVGTGGVIVPAPLIEFRYYTVPVYIIALHCGMGQDHEFIKSSLVALIYVVINVVTMYLFLYRPFQWAHEPGVQRFIW</sequence>
<reference evidence="15" key="1">
    <citation type="submission" date="2020-06" db="EMBL/GenBank/DDBJ databases">
        <title>WGS assembly of Ceratodon purpureus strain R40.</title>
        <authorList>
            <person name="Carey S.B."/>
            <person name="Jenkins J."/>
            <person name="Shu S."/>
            <person name="Lovell J.T."/>
            <person name="Sreedasyam A."/>
            <person name="Maumus F."/>
            <person name="Tiley G.P."/>
            <person name="Fernandez-Pozo N."/>
            <person name="Barry K."/>
            <person name="Chen C."/>
            <person name="Wang M."/>
            <person name="Lipzen A."/>
            <person name="Daum C."/>
            <person name="Saski C.A."/>
            <person name="Payton A.C."/>
            <person name="Mcbreen J.C."/>
            <person name="Conrad R.E."/>
            <person name="Kollar L.M."/>
            <person name="Olsson S."/>
            <person name="Huttunen S."/>
            <person name="Landis J.B."/>
            <person name="Wickett N.J."/>
            <person name="Johnson M.G."/>
            <person name="Rensing S.A."/>
            <person name="Grimwood J."/>
            <person name="Schmutz J."/>
            <person name="Mcdaniel S.F."/>
        </authorList>
    </citation>
    <scope>NUCLEOTIDE SEQUENCE</scope>
    <source>
        <strain evidence="15">R40</strain>
    </source>
</reference>
<evidence type="ECO:0000256" key="11">
    <source>
        <dbReference type="ARBA" id="ARBA00023136"/>
    </source>
</evidence>
<evidence type="ECO:0000256" key="13">
    <source>
        <dbReference type="ARBA" id="ARBA00048064"/>
    </source>
</evidence>
<keyword evidence="11 14" id="KW-0472">Membrane</keyword>
<dbReference type="EMBL" id="CM026424">
    <property type="protein sequence ID" value="KAG0581277.1"/>
    <property type="molecule type" value="Genomic_DNA"/>
</dbReference>
<feature type="transmembrane region" description="Helical" evidence="14">
    <location>
        <begin position="414"/>
        <end position="435"/>
    </location>
</feature>